<sequence>MTVVKINAISVPEGAGPELEKRFAARAGAVENSPGFEGFQLLRPTEGGDRYFVMTWWESEDAFQGWMNSQDFAQGHANAGGPPAGGPPAGGPEGQRPVSTGAELLAFELVERVNPPSSAG</sequence>
<accession>A0A6J7ULW1</accession>
<evidence type="ECO:0000259" key="2">
    <source>
        <dbReference type="PROSITE" id="PS51725"/>
    </source>
</evidence>
<proteinExistence type="predicted"/>
<name>A0A6J7ULW1_9ZZZZ</name>
<evidence type="ECO:0000313" key="3">
    <source>
        <dbReference type="EMBL" id="CAB5065007.1"/>
    </source>
</evidence>
<dbReference type="AlphaFoldDB" id="A0A6J7ULW1"/>
<dbReference type="PANTHER" id="PTHR34474">
    <property type="entry name" value="SIGNAL TRANSDUCTION PROTEIN TRAP"/>
    <property type="match status" value="1"/>
</dbReference>
<dbReference type="InterPro" id="IPR050404">
    <property type="entry name" value="Heme-degrading_MO"/>
</dbReference>
<dbReference type="EMBL" id="CAFBQW010000054">
    <property type="protein sequence ID" value="CAB5065007.1"/>
    <property type="molecule type" value="Genomic_DNA"/>
</dbReference>
<dbReference type="PANTHER" id="PTHR34474:SF2">
    <property type="entry name" value="SIGNAL TRANSDUCTION PROTEIN TRAP"/>
    <property type="match status" value="1"/>
</dbReference>
<dbReference type="SUPFAM" id="SSF54909">
    <property type="entry name" value="Dimeric alpha+beta barrel"/>
    <property type="match status" value="1"/>
</dbReference>
<evidence type="ECO:0000256" key="1">
    <source>
        <dbReference type="SAM" id="MobiDB-lite"/>
    </source>
</evidence>
<dbReference type="InterPro" id="IPR007138">
    <property type="entry name" value="ABM_dom"/>
</dbReference>
<dbReference type="InterPro" id="IPR011008">
    <property type="entry name" value="Dimeric_a/b-barrel"/>
</dbReference>
<protein>
    <submittedName>
        <fullName evidence="3">Unannotated protein</fullName>
    </submittedName>
</protein>
<feature type="region of interest" description="Disordered" evidence="1">
    <location>
        <begin position="68"/>
        <end position="102"/>
    </location>
</feature>
<reference evidence="3" key="1">
    <citation type="submission" date="2020-05" db="EMBL/GenBank/DDBJ databases">
        <authorList>
            <person name="Chiriac C."/>
            <person name="Salcher M."/>
            <person name="Ghai R."/>
            <person name="Kavagutti S V."/>
        </authorList>
    </citation>
    <scope>NUCLEOTIDE SEQUENCE</scope>
</reference>
<gene>
    <name evidence="3" type="ORF">UFOPK4354_00650</name>
</gene>
<dbReference type="Pfam" id="PF03992">
    <property type="entry name" value="ABM"/>
    <property type="match status" value="1"/>
</dbReference>
<feature type="domain" description="ABM" evidence="2">
    <location>
        <begin position="3"/>
        <end position="92"/>
    </location>
</feature>
<dbReference type="PROSITE" id="PS51725">
    <property type="entry name" value="ABM"/>
    <property type="match status" value="1"/>
</dbReference>
<dbReference type="Gene3D" id="3.30.70.100">
    <property type="match status" value="1"/>
</dbReference>
<organism evidence="3">
    <name type="scientific">freshwater metagenome</name>
    <dbReference type="NCBI Taxonomy" id="449393"/>
    <lineage>
        <taxon>unclassified sequences</taxon>
        <taxon>metagenomes</taxon>
        <taxon>ecological metagenomes</taxon>
    </lineage>
</organism>